<comment type="pathway">
    <text evidence="13">Phospholipid metabolism; phosphatidylcholine biosynthesis.</text>
</comment>
<comment type="caution">
    <text evidence="13">Lacks conserved residue(s) required for the propagation of feature annotation.</text>
</comment>
<keyword evidence="7 13" id="KW-0256">Endoplasmic reticulum</keyword>
<keyword evidence="3 13" id="KW-0489">Methyltransferase</keyword>
<dbReference type="GO" id="GO:0032259">
    <property type="term" value="P:methylation"/>
    <property type="evidence" value="ECO:0007669"/>
    <property type="project" value="UniProtKB-KW"/>
</dbReference>
<evidence type="ECO:0000256" key="2">
    <source>
        <dbReference type="ARBA" id="ARBA00022516"/>
    </source>
</evidence>
<sequence>MDSHELRRRVPVPSAAQATDAAAPAAATAAHQLGAEKVAPTEQGAEAQAPTPDPCDAAQDSSDTAQDSSKPEVVLGRTRSGRVFRVHDTPDMLSSIFRPDLPKTPLDLVTLATLAAQLLAFFFMPRPYVHWFFLFYFAFWRMMYNVGLGIILTKQSKTQWVVRLVEKHMSDPKFHAWVKSQLVTKMGRNYAFDDMPIEYNTWLLFRSLVDVILLNDVTAYALFGFLNIHFGGNAVLIALRWSAGVLLLLFNLWVKVDAHRVVKDYAWYWGDCFFLCQQNMVFDGVYEVAPDPMYSIGYAGYYGLSLISGCYSVLFVSLAAHASQMGFLMAFENPHMDRTYGTKQPIAQRVSRPAEDTEAAKIAHDLHYRLFRNDNVVLSNVDVFRSTDFLLLVAAVYAFVPLIGRPGVVLLFVHALGWRIFHSFVLGGALRAQSESQWIVRHFVKHYHYDNEQDAVVEAFANWKVIYNASLLLTYISFGVLAARCYQPFDRWRASGALLRHVLGAMLIALHMWSARSSYRVLGPFGWQYGDFFVREYPQRLQYTGIYRFLNNPERTMGGAAFFGMALISGSLPVIGLAVVAFAAHWWFLSHVEGPHMRRVYGESAVRKESGVTKQVKAAAQRNSSIIRKALKHPAVSEVRASIVAARAHTINAVGSIKPRVERIVDDARGLIEQRSSRLLFMRTGDEVRELDVSRFSVSPRESPLSGTKRFHVGEPISVSWTAASNHSRRDWIGLYPVDAVAQNTTEVNGLAVTCVSSRGHWIGIAEKEWKGDTHTAGDGALGTDGASRVDGDHISGISVFSGKRLYWAAGKYELRYHHDGSHDVLARSEPFEIYVDVEGDVTYDKAYQALSRITSFALADEVPADAEAPASADRDDLALWSHDQVRHITDAIRSTFGVDFAPDIVLADANVAALARHVVQARELLY</sequence>
<keyword evidence="9 13" id="KW-0443">Lipid metabolism</keyword>
<evidence type="ECO:0000256" key="8">
    <source>
        <dbReference type="ARBA" id="ARBA00022989"/>
    </source>
</evidence>
<organism evidence="15 16">
    <name type="scientific">Malassezia cuniculi</name>
    <dbReference type="NCBI Taxonomy" id="948313"/>
    <lineage>
        <taxon>Eukaryota</taxon>
        <taxon>Fungi</taxon>
        <taxon>Dikarya</taxon>
        <taxon>Basidiomycota</taxon>
        <taxon>Ustilaginomycotina</taxon>
        <taxon>Malasseziomycetes</taxon>
        <taxon>Malasseziales</taxon>
        <taxon>Malasseziaceae</taxon>
        <taxon>Malassezia</taxon>
    </lineage>
</organism>
<dbReference type="GO" id="GO:0006656">
    <property type="term" value="P:phosphatidylcholine biosynthetic process"/>
    <property type="evidence" value="ECO:0007669"/>
    <property type="project" value="UniProtKB-UniRule"/>
</dbReference>
<keyword evidence="10 13" id="KW-0472">Membrane</keyword>
<feature type="compositionally biased region" description="Low complexity" evidence="14">
    <location>
        <begin position="15"/>
        <end position="30"/>
    </location>
</feature>
<dbReference type="PANTHER" id="PTHR32138">
    <property type="entry name" value="PHOSPHATIDYLETHANOLAMINE N-METHYLTRANSFERASE"/>
    <property type="match status" value="1"/>
</dbReference>
<evidence type="ECO:0000256" key="6">
    <source>
        <dbReference type="ARBA" id="ARBA00022692"/>
    </source>
</evidence>
<keyword evidence="4 13" id="KW-0808">Transferase</keyword>
<evidence type="ECO:0000256" key="7">
    <source>
        <dbReference type="ARBA" id="ARBA00022824"/>
    </source>
</evidence>
<evidence type="ECO:0000256" key="4">
    <source>
        <dbReference type="ARBA" id="ARBA00022679"/>
    </source>
</evidence>
<dbReference type="GO" id="GO:0005789">
    <property type="term" value="C:endoplasmic reticulum membrane"/>
    <property type="evidence" value="ECO:0007669"/>
    <property type="project" value="UniProtKB-SubCell"/>
</dbReference>
<evidence type="ECO:0000256" key="9">
    <source>
        <dbReference type="ARBA" id="ARBA00023098"/>
    </source>
</evidence>
<comment type="catalytic activity">
    <reaction evidence="13">
        <text>a 1,2-diacyl-sn-glycero-3-phosphoethanolamine + S-adenosyl-L-methionine = a 1,2-diacyl-sn-glycero-3-phospho-N-methylethanolamine + S-adenosyl-L-homocysteine + H(+)</text>
        <dbReference type="Rhea" id="RHEA:11164"/>
        <dbReference type="ChEBI" id="CHEBI:15378"/>
        <dbReference type="ChEBI" id="CHEBI:57856"/>
        <dbReference type="ChEBI" id="CHEBI:59789"/>
        <dbReference type="ChEBI" id="CHEBI:64573"/>
        <dbReference type="ChEBI" id="CHEBI:64612"/>
        <dbReference type="EC" id="2.1.1.17"/>
    </reaction>
</comment>
<feature type="transmembrane region" description="Helical" evidence="13">
    <location>
        <begin position="498"/>
        <end position="515"/>
    </location>
</feature>
<evidence type="ECO:0000313" key="15">
    <source>
        <dbReference type="EMBL" id="WFD34380.1"/>
    </source>
</evidence>
<comment type="subcellular location">
    <subcellularLocation>
        <location evidence="1">Endomembrane system</location>
        <topology evidence="1">Multi-pass membrane protein</topology>
    </subcellularLocation>
    <subcellularLocation>
        <location evidence="13">Endoplasmic reticulum membrane</location>
        <topology evidence="13">Multi-pass membrane protein</topology>
    </subcellularLocation>
</comment>
<name>A0AAF0J5T1_9BASI</name>
<evidence type="ECO:0000256" key="11">
    <source>
        <dbReference type="ARBA" id="ARBA00023209"/>
    </source>
</evidence>
<keyword evidence="11 13" id="KW-0594">Phospholipid biosynthesis</keyword>
<dbReference type="Pfam" id="PF04191">
    <property type="entry name" value="PEMT"/>
    <property type="match status" value="2"/>
</dbReference>
<feature type="transmembrane region" description="Helical" evidence="13">
    <location>
        <begin position="560"/>
        <end position="589"/>
    </location>
</feature>
<accession>A0AAF0J5T1</accession>
<gene>
    <name evidence="15" type="primary">CHO2</name>
    <name evidence="15" type="ORF">MCUN1_001219</name>
</gene>
<evidence type="ECO:0000313" key="16">
    <source>
        <dbReference type="Proteomes" id="UP001219933"/>
    </source>
</evidence>
<feature type="compositionally biased region" description="Basic residues" evidence="14">
    <location>
        <begin position="1"/>
        <end position="10"/>
    </location>
</feature>
<proteinExistence type="inferred from homology"/>
<keyword evidence="8 13" id="KW-1133">Transmembrane helix</keyword>
<keyword evidence="2 13" id="KW-0444">Lipid biosynthesis</keyword>
<dbReference type="AlphaFoldDB" id="A0AAF0J5T1"/>
<evidence type="ECO:0000256" key="3">
    <source>
        <dbReference type="ARBA" id="ARBA00022603"/>
    </source>
</evidence>
<reference evidence="15" key="1">
    <citation type="submission" date="2023-03" db="EMBL/GenBank/DDBJ databases">
        <title>Mating type loci evolution in Malassezia.</title>
        <authorList>
            <person name="Coelho M.A."/>
        </authorList>
    </citation>
    <scope>NUCLEOTIDE SEQUENCE</scope>
    <source>
        <strain evidence="15">CBS 11721</strain>
    </source>
</reference>
<dbReference type="GO" id="GO:0004608">
    <property type="term" value="F:phosphatidylethanolamine N-methyltransferase activity"/>
    <property type="evidence" value="ECO:0007669"/>
    <property type="project" value="UniProtKB-UniRule"/>
</dbReference>
<evidence type="ECO:0000256" key="10">
    <source>
        <dbReference type="ARBA" id="ARBA00023136"/>
    </source>
</evidence>
<feature type="region of interest" description="Disordered" evidence="14">
    <location>
        <begin position="1"/>
        <end position="73"/>
    </location>
</feature>
<dbReference type="PROSITE" id="PS51598">
    <property type="entry name" value="SAM_CHO2"/>
    <property type="match status" value="1"/>
</dbReference>
<dbReference type="Gene3D" id="1.20.120.1630">
    <property type="match status" value="1"/>
</dbReference>
<dbReference type="PIRSF" id="PIRSF000383">
    <property type="entry name" value="PEAMT"/>
    <property type="match status" value="1"/>
</dbReference>
<feature type="transmembrane region" description="Helical" evidence="13">
    <location>
        <begin position="234"/>
        <end position="254"/>
    </location>
</feature>
<keyword evidence="16" id="KW-1185">Reference proteome</keyword>
<dbReference type="EMBL" id="CP119878">
    <property type="protein sequence ID" value="WFD34380.1"/>
    <property type="molecule type" value="Genomic_DNA"/>
</dbReference>
<dbReference type="InterPro" id="IPR016219">
    <property type="entry name" value="Phosphatid-EA_MeTrfase_fun"/>
</dbReference>
<comment type="similarity">
    <text evidence="13">Belongs to the class VI-like SAM-binding methyltransferase superfamily. CHO2 family.</text>
</comment>
<evidence type="ECO:0000256" key="14">
    <source>
        <dbReference type="SAM" id="MobiDB-lite"/>
    </source>
</evidence>
<comment type="function">
    <text evidence="13">Catalyzes the first step of the methylation pathway of phosphatidylcholine biosynthesis, the SAM-dependent methylation of phosphatidylethanolamine (PE) to phosphatidylmonomethylethanolamine (PMME).</text>
</comment>
<evidence type="ECO:0000256" key="1">
    <source>
        <dbReference type="ARBA" id="ARBA00004127"/>
    </source>
</evidence>
<feature type="compositionally biased region" description="Low complexity" evidence="14">
    <location>
        <begin position="56"/>
        <end position="68"/>
    </location>
</feature>
<feature type="transmembrane region" description="Helical" evidence="13">
    <location>
        <begin position="298"/>
        <end position="320"/>
    </location>
</feature>
<feature type="transmembrane region" description="Helical" evidence="13">
    <location>
        <begin position="130"/>
        <end position="153"/>
    </location>
</feature>
<feature type="transmembrane region" description="Helical" evidence="13">
    <location>
        <begin position="389"/>
        <end position="416"/>
    </location>
</feature>
<evidence type="ECO:0000256" key="12">
    <source>
        <dbReference type="ARBA" id="ARBA00023264"/>
    </source>
</evidence>
<feature type="transmembrane region" description="Helical" evidence="13">
    <location>
        <begin position="465"/>
        <end position="486"/>
    </location>
</feature>
<dbReference type="PANTHER" id="PTHR32138:SF0">
    <property type="entry name" value="PHOSPHATIDYLETHANOLAMINE N-METHYLTRANSFERASE"/>
    <property type="match status" value="1"/>
</dbReference>
<evidence type="ECO:0000256" key="5">
    <source>
        <dbReference type="ARBA" id="ARBA00022691"/>
    </source>
</evidence>
<protein>
    <recommendedName>
        <fullName evidence="13">Phosphatidylethanolamine N-methyltransferase</fullName>
        <shortName evidence="13">PEAMT</shortName>
        <ecNumber evidence="13">2.1.1.17</ecNumber>
    </recommendedName>
</protein>
<dbReference type="EC" id="2.1.1.17" evidence="13"/>
<feature type="transmembrane region" description="Helical" evidence="13">
    <location>
        <begin position="266"/>
        <end position="286"/>
    </location>
</feature>
<feature type="transmembrane region" description="Helical" evidence="13">
    <location>
        <begin position="203"/>
        <end position="228"/>
    </location>
</feature>
<keyword evidence="12 13" id="KW-1208">Phospholipid metabolism</keyword>
<dbReference type="InterPro" id="IPR007318">
    <property type="entry name" value="Phopholipid_MeTrfase"/>
</dbReference>
<evidence type="ECO:0000256" key="13">
    <source>
        <dbReference type="RuleBase" id="RU361122"/>
    </source>
</evidence>
<dbReference type="Proteomes" id="UP001219933">
    <property type="component" value="Chromosome 2"/>
</dbReference>
<keyword evidence="6 13" id="KW-0812">Transmembrane</keyword>
<keyword evidence="5 13" id="KW-0949">S-adenosyl-L-methionine</keyword>